<evidence type="ECO:0000313" key="2">
    <source>
        <dbReference type="Proteomes" id="UP000282060"/>
    </source>
</evidence>
<dbReference type="Gene3D" id="3.40.50.2000">
    <property type="entry name" value="Glycogen Phosphorylase B"/>
    <property type="match status" value="1"/>
</dbReference>
<dbReference type="Proteomes" id="UP000282060">
    <property type="component" value="Unassembled WGS sequence"/>
</dbReference>
<proteinExistence type="predicted"/>
<evidence type="ECO:0000313" key="1">
    <source>
        <dbReference type="EMBL" id="RTR27957.1"/>
    </source>
</evidence>
<reference evidence="1 2" key="1">
    <citation type="submission" date="2018-12" db="EMBL/GenBank/DDBJ databases">
        <authorList>
            <person name="Yu L."/>
        </authorList>
    </citation>
    <scope>NUCLEOTIDE SEQUENCE [LARGE SCALE GENOMIC DNA]</scope>
    <source>
        <strain evidence="1 2">HAW-EB5</strain>
    </source>
</reference>
<sequence length="354" mass="39526">MLLSPKFLFVPVSSAEGIGEYMRSKIIADEVAQHWPEAQIEFVLNSNAPYIHSCPYKIHLVDDSPTKKIREVNELMTELSPDIVIFDAAGRKAQLKHAKKLGAKVIFISQHRRKRSRGMKVERALVTDSHWVVQPEFVIGDITRFDKFKLDLIDRPHPIFTGAVFPQPDKELQQKLQQEFDLVDGDYLLYSAGSGSHHVKNGLAADLWAEVAQKTYQQFGIKSVMVFGPNYPHPLPELDGVIAVLQLTSIEFINLLQGAKASVLSGGDTLLQSMALGIPSLVVPVAKDQPNRIKKCYEAGWIHTSKPQVDAMCKALSSLLTESKLVELKDKYAQCSLENGLNIVMSEIERLLVD</sequence>
<keyword evidence="2" id="KW-1185">Reference proteome</keyword>
<name>A0A3S0I8X9_9GAMM</name>
<dbReference type="OrthoDB" id="5755901at2"/>
<organism evidence="1 2">
    <name type="scientific">Shewanella atlantica</name>
    <dbReference type="NCBI Taxonomy" id="271099"/>
    <lineage>
        <taxon>Bacteria</taxon>
        <taxon>Pseudomonadati</taxon>
        <taxon>Pseudomonadota</taxon>
        <taxon>Gammaproteobacteria</taxon>
        <taxon>Alteromonadales</taxon>
        <taxon>Shewanellaceae</taxon>
        <taxon>Shewanella</taxon>
    </lineage>
</organism>
<dbReference type="AlphaFoldDB" id="A0A3S0I8X9"/>
<dbReference type="SUPFAM" id="SSF53756">
    <property type="entry name" value="UDP-Glycosyltransferase/glycogen phosphorylase"/>
    <property type="match status" value="1"/>
</dbReference>
<evidence type="ECO:0008006" key="3">
    <source>
        <dbReference type="Google" id="ProtNLM"/>
    </source>
</evidence>
<protein>
    <recommendedName>
        <fullName evidence="3">Glycosyltransferase family 1 protein</fullName>
    </recommendedName>
</protein>
<dbReference type="EMBL" id="RXNV01000014">
    <property type="protein sequence ID" value="RTR27957.1"/>
    <property type="molecule type" value="Genomic_DNA"/>
</dbReference>
<gene>
    <name evidence="1" type="ORF">EKG39_19555</name>
</gene>
<comment type="caution">
    <text evidence="1">The sequence shown here is derived from an EMBL/GenBank/DDBJ whole genome shotgun (WGS) entry which is preliminary data.</text>
</comment>
<accession>A0A3S0I8X9</accession>